<name>A0A483CU77_9EURY</name>
<keyword evidence="4" id="KW-1185">Reference proteome</keyword>
<proteinExistence type="predicted"/>
<dbReference type="OrthoDB" id="146249at2157"/>
<evidence type="ECO:0000313" key="3">
    <source>
        <dbReference type="EMBL" id="TAJ44324.1"/>
    </source>
</evidence>
<dbReference type="SUPFAM" id="SSF143100">
    <property type="entry name" value="TTHA1013/TTHA0281-like"/>
    <property type="match status" value="1"/>
</dbReference>
<dbReference type="PANTHER" id="PTHR34504:SF2">
    <property type="entry name" value="UPF0150 PROTEIN SSL0259"/>
    <property type="match status" value="1"/>
</dbReference>
<sequence length="86" mass="9694">MPYKYAIEIFYSDEDEGFIAVVPELPGCSAFGATEEEALEEVKVAIELWMTVARQEGRDIPEPSGRERLRDLLMDKSAPCEPRETA</sequence>
<dbReference type="InterPro" id="IPR051404">
    <property type="entry name" value="TA_system_antitoxin"/>
</dbReference>
<feature type="domain" description="HicB-like antitoxin of toxin-antitoxin system" evidence="2">
    <location>
        <begin position="5"/>
        <end position="69"/>
    </location>
</feature>
<evidence type="ECO:0000256" key="1">
    <source>
        <dbReference type="SAM" id="MobiDB-lite"/>
    </source>
</evidence>
<accession>A0A483CU77</accession>
<gene>
    <name evidence="3" type="ORF">CUJ86_09545</name>
</gene>
<comment type="caution">
    <text evidence="3">The sequence shown here is derived from an EMBL/GenBank/DDBJ whole genome shotgun (WGS) entry which is preliminary data.</text>
</comment>
<dbReference type="InterPro" id="IPR031807">
    <property type="entry name" value="HicB-like"/>
</dbReference>
<dbReference type="RefSeq" id="WP_130647324.1">
    <property type="nucleotide sequence ID" value="NZ_PGCL01000003.1"/>
</dbReference>
<feature type="compositionally biased region" description="Basic and acidic residues" evidence="1">
    <location>
        <begin position="56"/>
        <end position="74"/>
    </location>
</feature>
<dbReference type="Proteomes" id="UP000292580">
    <property type="component" value="Unassembled WGS sequence"/>
</dbReference>
<evidence type="ECO:0000259" key="2">
    <source>
        <dbReference type="Pfam" id="PF15919"/>
    </source>
</evidence>
<reference evidence="3 4" key="1">
    <citation type="submission" date="2017-11" db="EMBL/GenBank/DDBJ databases">
        <title>Isolation and Characterization of Methanofollis Species from Methane Seep Offshore SW Taiwan.</title>
        <authorList>
            <person name="Teng N.-H."/>
            <person name="Lai M.-C."/>
            <person name="Chen S.-C."/>
        </authorList>
    </citation>
    <scope>NUCLEOTIDE SEQUENCE [LARGE SCALE GENOMIC DNA]</scope>
    <source>
        <strain evidence="3 4">FWC-SCC2</strain>
    </source>
</reference>
<organism evidence="3 4">
    <name type="scientific">Methanofollis fontis</name>
    <dbReference type="NCBI Taxonomy" id="2052832"/>
    <lineage>
        <taxon>Archaea</taxon>
        <taxon>Methanobacteriati</taxon>
        <taxon>Methanobacteriota</taxon>
        <taxon>Stenosarchaea group</taxon>
        <taxon>Methanomicrobia</taxon>
        <taxon>Methanomicrobiales</taxon>
        <taxon>Methanomicrobiaceae</taxon>
        <taxon>Methanofollis</taxon>
    </lineage>
</organism>
<dbReference type="Gene3D" id="3.30.160.250">
    <property type="match status" value="1"/>
</dbReference>
<dbReference type="EMBL" id="PGCL01000003">
    <property type="protein sequence ID" value="TAJ44324.1"/>
    <property type="molecule type" value="Genomic_DNA"/>
</dbReference>
<evidence type="ECO:0000313" key="4">
    <source>
        <dbReference type="Proteomes" id="UP000292580"/>
    </source>
</evidence>
<feature type="region of interest" description="Disordered" evidence="1">
    <location>
        <begin position="56"/>
        <end position="86"/>
    </location>
</feature>
<dbReference type="Pfam" id="PF15919">
    <property type="entry name" value="HicB_lk_antitox"/>
    <property type="match status" value="1"/>
</dbReference>
<dbReference type="AlphaFoldDB" id="A0A483CU77"/>
<dbReference type="InterPro" id="IPR035069">
    <property type="entry name" value="TTHA1013/TTHA0281-like"/>
</dbReference>
<dbReference type="PANTHER" id="PTHR34504">
    <property type="entry name" value="ANTITOXIN HICB"/>
    <property type="match status" value="1"/>
</dbReference>
<protein>
    <submittedName>
        <fullName evidence="3">Type II toxin-antitoxin system HicB family antitoxin</fullName>
    </submittedName>
</protein>